<keyword evidence="4" id="KW-0804">Transcription</keyword>
<dbReference type="Gene3D" id="1.10.10.10">
    <property type="entry name" value="Winged helix-like DNA-binding domain superfamily/Winged helix DNA-binding domain"/>
    <property type="match status" value="1"/>
</dbReference>
<evidence type="ECO:0000256" key="3">
    <source>
        <dbReference type="ARBA" id="ARBA00023125"/>
    </source>
</evidence>
<dbReference type="PANTHER" id="PTHR30419">
    <property type="entry name" value="HTH-TYPE TRANSCRIPTIONAL REGULATOR YBHD"/>
    <property type="match status" value="1"/>
</dbReference>
<dbReference type="GO" id="GO:0003677">
    <property type="term" value="F:DNA binding"/>
    <property type="evidence" value="ECO:0007669"/>
    <property type="project" value="UniProtKB-KW"/>
</dbReference>
<evidence type="ECO:0000259" key="5">
    <source>
        <dbReference type="PROSITE" id="PS50931"/>
    </source>
</evidence>
<comment type="caution">
    <text evidence="6">The sequence shown here is derived from an EMBL/GenBank/DDBJ whole genome shotgun (WGS) entry which is preliminary data.</text>
</comment>
<organism evidence="6 7">
    <name type="scientific">Dasania phycosphaerae</name>
    <dbReference type="NCBI Taxonomy" id="2950436"/>
    <lineage>
        <taxon>Bacteria</taxon>
        <taxon>Pseudomonadati</taxon>
        <taxon>Pseudomonadota</taxon>
        <taxon>Gammaproteobacteria</taxon>
        <taxon>Cellvibrionales</taxon>
        <taxon>Spongiibacteraceae</taxon>
        <taxon>Dasania</taxon>
    </lineage>
</organism>
<dbReference type="InterPro" id="IPR050950">
    <property type="entry name" value="HTH-type_LysR_regulators"/>
</dbReference>
<dbReference type="InterPro" id="IPR036388">
    <property type="entry name" value="WH-like_DNA-bd_sf"/>
</dbReference>
<sequence>MINISLRQMRYFIAVAEAGRINLAAQQVNISPSAITESLKLLEQELAVILFERHQRGVRLTYDGHRFLDHCKSVMTMMLDVDYSFRQQKRLMFESLKIGASAAVMGYFLPMPLVRLSRVYPQLEIDVTEHDREKIEHMIVNGDLDLAVMLTSNMELSSGLEIESLFESKRTLCCSSHHRFAGMDGVTLADICQEPYIQLCMDETDKNTEAIWTGYGNKPKKIFRTESIEAVRSFVASGQYVTILSQLLFRSWSLEGGRLMSKDISDHVPSMSLGLVWSSEREITPSMQAVIDFLKMECKHNRFRGETVSYA</sequence>
<dbReference type="EMBL" id="JAPTGG010000009">
    <property type="protein sequence ID" value="MCZ0865927.1"/>
    <property type="molecule type" value="Genomic_DNA"/>
</dbReference>
<dbReference type="Gene3D" id="3.40.190.10">
    <property type="entry name" value="Periplasmic binding protein-like II"/>
    <property type="match status" value="2"/>
</dbReference>
<protein>
    <submittedName>
        <fullName evidence="6">LysR family transcriptional regulator</fullName>
    </submittedName>
</protein>
<keyword evidence="3" id="KW-0238">DNA-binding</keyword>
<dbReference type="InterPro" id="IPR036390">
    <property type="entry name" value="WH_DNA-bd_sf"/>
</dbReference>
<proteinExistence type="inferred from homology"/>
<dbReference type="AlphaFoldDB" id="A0A9J6RP76"/>
<dbReference type="PANTHER" id="PTHR30419:SF8">
    <property type="entry name" value="NITROGEN ASSIMILATION TRANSCRIPTIONAL ACTIVATOR-RELATED"/>
    <property type="match status" value="1"/>
</dbReference>
<dbReference type="Proteomes" id="UP001069090">
    <property type="component" value="Unassembled WGS sequence"/>
</dbReference>
<dbReference type="SUPFAM" id="SSF46785">
    <property type="entry name" value="Winged helix' DNA-binding domain"/>
    <property type="match status" value="1"/>
</dbReference>
<dbReference type="Pfam" id="PF03466">
    <property type="entry name" value="LysR_substrate"/>
    <property type="match status" value="1"/>
</dbReference>
<evidence type="ECO:0000256" key="2">
    <source>
        <dbReference type="ARBA" id="ARBA00023015"/>
    </source>
</evidence>
<evidence type="ECO:0000256" key="4">
    <source>
        <dbReference type="ARBA" id="ARBA00023163"/>
    </source>
</evidence>
<keyword evidence="2" id="KW-0805">Transcription regulation</keyword>
<name>A0A9J6RP76_9GAMM</name>
<dbReference type="InterPro" id="IPR000847">
    <property type="entry name" value="LysR_HTH_N"/>
</dbReference>
<evidence type="ECO:0000313" key="7">
    <source>
        <dbReference type="Proteomes" id="UP001069090"/>
    </source>
</evidence>
<feature type="domain" description="HTH lysR-type" evidence="5">
    <location>
        <begin position="4"/>
        <end position="61"/>
    </location>
</feature>
<dbReference type="GO" id="GO:0003700">
    <property type="term" value="F:DNA-binding transcription factor activity"/>
    <property type="evidence" value="ECO:0007669"/>
    <property type="project" value="InterPro"/>
</dbReference>
<keyword evidence="7" id="KW-1185">Reference proteome</keyword>
<dbReference type="GO" id="GO:0005829">
    <property type="term" value="C:cytosol"/>
    <property type="evidence" value="ECO:0007669"/>
    <property type="project" value="TreeGrafter"/>
</dbReference>
<evidence type="ECO:0000256" key="1">
    <source>
        <dbReference type="ARBA" id="ARBA00009437"/>
    </source>
</evidence>
<dbReference type="Pfam" id="PF00126">
    <property type="entry name" value="HTH_1"/>
    <property type="match status" value="1"/>
</dbReference>
<evidence type="ECO:0000313" key="6">
    <source>
        <dbReference type="EMBL" id="MCZ0865927.1"/>
    </source>
</evidence>
<dbReference type="RefSeq" id="WP_258332080.1">
    <property type="nucleotide sequence ID" value="NZ_JAPTGG010000009.1"/>
</dbReference>
<reference evidence="6 7" key="1">
    <citation type="submission" date="2022-12" db="EMBL/GenBank/DDBJ databases">
        <title>Dasania phycosphaerae sp. nov., isolated from particulate material of the south coast of Korea.</title>
        <authorList>
            <person name="Jiang Y."/>
        </authorList>
    </citation>
    <scope>NUCLEOTIDE SEQUENCE [LARGE SCALE GENOMIC DNA]</scope>
    <source>
        <strain evidence="6 7">GY-19</strain>
    </source>
</reference>
<dbReference type="PROSITE" id="PS50931">
    <property type="entry name" value="HTH_LYSR"/>
    <property type="match status" value="1"/>
</dbReference>
<dbReference type="SUPFAM" id="SSF53850">
    <property type="entry name" value="Periplasmic binding protein-like II"/>
    <property type="match status" value="1"/>
</dbReference>
<gene>
    <name evidence="6" type="ORF">O0V09_11995</name>
</gene>
<dbReference type="InterPro" id="IPR005119">
    <property type="entry name" value="LysR_subst-bd"/>
</dbReference>
<accession>A0A9J6RP76</accession>
<comment type="similarity">
    <text evidence="1">Belongs to the LysR transcriptional regulatory family.</text>
</comment>
<dbReference type="FunFam" id="1.10.10.10:FF:000001">
    <property type="entry name" value="LysR family transcriptional regulator"/>
    <property type="match status" value="1"/>
</dbReference>